<dbReference type="InterPro" id="IPR046586">
    <property type="entry name" value="DUF6644"/>
</dbReference>
<evidence type="ECO:0000313" key="3">
    <source>
        <dbReference type="EMBL" id="MYN44804.1"/>
    </source>
</evidence>
<sequence>MTLFDIVHLIQESESSTALRESQYAFPLLEALHLLGLAASFGLILLTDLRLTGLLLKRIPLADLLNQLRYYIFAGFALTFITGGLLFWAEAETLYTNLPFWLKVGCMVLACLNALYFELKWGHRASQWANEAVLPRAATRAGWISLSFWTLATVFGRSIPYYL</sequence>
<feature type="transmembrane region" description="Helical" evidence="1">
    <location>
        <begin position="100"/>
        <end position="119"/>
    </location>
</feature>
<gene>
    <name evidence="3" type="ORF">GTP23_06915</name>
</gene>
<dbReference type="EMBL" id="WWCL01000001">
    <property type="protein sequence ID" value="MYN44804.1"/>
    <property type="molecule type" value="Genomic_DNA"/>
</dbReference>
<evidence type="ECO:0000259" key="2">
    <source>
        <dbReference type="Pfam" id="PF20349"/>
    </source>
</evidence>
<evidence type="ECO:0000256" key="1">
    <source>
        <dbReference type="SAM" id="Phobius"/>
    </source>
</evidence>
<comment type="caution">
    <text evidence="3">The sequence shown here is derived from an EMBL/GenBank/DDBJ whole genome shotgun (WGS) entry which is preliminary data.</text>
</comment>
<feature type="domain" description="DUF6644" evidence="2">
    <location>
        <begin position="30"/>
        <end position="112"/>
    </location>
</feature>
<dbReference type="AlphaFoldDB" id="A0A845HTN3"/>
<feature type="transmembrane region" description="Helical" evidence="1">
    <location>
        <begin position="24"/>
        <end position="47"/>
    </location>
</feature>
<feature type="transmembrane region" description="Helical" evidence="1">
    <location>
        <begin position="68"/>
        <end position="88"/>
    </location>
</feature>
<reference evidence="3" key="1">
    <citation type="submission" date="2019-12" db="EMBL/GenBank/DDBJ databases">
        <title>Novel species isolated from a subtropical stream in China.</title>
        <authorList>
            <person name="Lu H."/>
        </authorList>
    </citation>
    <scope>NUCLEOTIDE SEQUENCE [LARGE SCALE GENOMIC DNA]</scope>
    <source>
        <strain evidence="3">FT93W</strain>
    </source>
</reference>
<proteinExistence type="predicted"/>
<name>A0A845HTN3_9BURK</name>
<dbReference type="RefSeq" id="WP_161034403.1">
    <property type="nucleotide sequence ID" value="NZ_WWCL01000001.1"/>
</dbReference>
<protein>
    <recommendedName>
        <fullName evidence="2">DUF6644 domain-containing protein</fullName>
    </recommendedName>
</protein>
<keyword evidence="1" id="KW-1133">Transmembrane helix</keyword>
<organism evidence="3 4">
    <name type="scientific">Duganella fentianensis</name>
    <dbReference type="NCBI Taxonomy" id="2692177"/>
    <lineage>
        <taxon>Bacteria</taxon>
        <taxon>Pseudomonadati</taxon>
        <taxon>Pseudomonadota</taxon>
        <taxon>Betaproteobacteria</taxon>
        <taxon>Burkholderiales</taxon>
        <taxon>Oxalobacteraceae</taxon>
        <taxon>Telluria group</taxon>
        <taxon>Duganella</taxon>
    </lineage>
</organism>
<dbReference type="Pfam" id="PF20349">
    <property type="entry name" value="DUF6644"/>
    <property type="match status" value="1"/>
</dbReference>
<evidence type="ECO:0000313" key="4">
    <source>
        <dbReference type="Proteomes" id="UP000444316"/>
    </source>
</evidence>
<dbReference type="Proteomes" id="UP000444316">
    <property type="component" value="Unassembled WGS sequence"/>
</dbReference>
<accession>A0A845HTN3</accession>
<keyword evidence="1" id="KW-0812">Transmembrane</keyword>
<keyword evidence="4" id="KW-1185">Reference proteome</keyword>
<keyword evidence="1" id="KW-0472">Membrane</keyword>